<dbReference type="GO" id="GO:0007059">
    <property type="term" value="P:chromosome segregation"/>
    <property type="evidence" value="ECO:0007669"/>
    <property type="project" value="TreeGrafter"/>
</dbReference>
<dbReference type="PANTHER" id="PTHR33375:SF7">
    <property type="entry name" value="CHROMOSOME 2-PARTITIONING PROTEIN PARB-RELATED"/>
    <property type="match status" value="1"/>
</dbReference>
<dbReference type="NCBIfam" id="TIGR00180">
    <property type="entry name" value="parB_part"/>
    <property type="match status" value="1"/>
</dbReference>
<dbReference type="Pfam" id="PF02195">
    <property type="entry name" value="ParB_N"/>
    <property type="match status" value="1"/>
</dbReference>
<protein>
    <submittedName>
        <fullName evidence="4">Putative plasmid stabilization protein</fullName>
    </submittedName>
</protein>
<sequence>MSQANVRKIERDAGLDALAASIAEHGLLQPLVVSPAKGRKPLFDIHAGARRWRAIGLLIERDLWPEDRMVDVRLLDCAEASAREASLAENILREAMAPADEARAYHDVIADGADVEAVARRFGVTVRHVQGRLRLADLVDPIFEALAGGDITLDVAMAYGATCDQARQLLVWERLSGNWQGENPQAIRRALADDALAADHPVALFLGEAEYLACGGRIERDLFSEEGQGSWIDGELARDLAMQKLAHEADVAALGCRLGWVRPCLASCVTHDQTRDLQVYWPQQAEPTAEVLARIAEIEARMGDVADALDEAPDGSEGGLLEQEYDALALERDRLRRTDPIIPDEDRPRVGTFLRLDLAGRPQLHDMFYRIRTVDADEEGRVSEERGPMDTEAAPAPSAYPRSLEEQLAMDRRDVLALHVARDPELALDLAMFSLASAVAEPGCPIQTGCTVRLGDRGDPKGVNGIPPSHAALQLAELEAVLGRGWCQGDDAFAAFQEFRRLDVDTRLAWLALAVGRGLRASLAGGDHDLPFQTQLGALIGIDTAQTWRPGAEGFFDRLRKAAILEILGDIDPSLPARHVVAKKAELAGIATRLCAGEAIVEADIRQRALAWVPEVMRFVTPLPSAAEDDDASHQAGQPAQAT</sequence>
<dbReference type="InParanoid" id="F1ZAK0"/>
<dbReference type="InterPro" id="IPR050336">
    <property type="entry name" value="Chromosome_partition/occlusion"/>
</dbReference>
<dbReference type="Gene3D" id="1.10.10.2830">
    <property type="match status" value="1"/>
</dbReference>
<keyword evidence="5" id="KW-1185">Reference proteome</keyword>
<dbReference type="InterPro" id="IPR036086">
    <property type="entry name" value="ParB/Sulfiredoxin_sf"/>
</dbReference>
<evidence type="ECO:0000256" key="2">
    <source>
        <dbReference type="SAM" id="MobiDB-lite"/>
    </source>
</evidence>
<evidence type="ECO:0000313" key="4">
    <source>
        <dbReference type="EMBL" id="EGD58363.1"/>
    </source>
</evidence>
<dbReference type="AlphaFoldDB" id="F1ZAK0"/>
<dbReference type="PANTHER" id="PTHR33375">
    <property type="entry name" value="CHROMOSOME-PARTITIONING PROTEIN PARB-RELATED"/>
    <property type="match status" value="1"/>
</dbReference>
<dbReference type="SUPFAM" id="SSF109709">
    <property type="entry name" value="KorB DNA-binding domain-like"/>
    <property type="match status" value="1"/>
</dbReference>
<dbReference type="InterPro" id="IPR003115">
    <property type="entry name" value="ParB_N"/>
</dbReference>
<organism evidence="4 5">
    <name type="scientific">Novosphingobium nitrogenifigens DSM 19370</name>
    <dbReference type="NCBI Taxonomy" id="983920"/>
    <lineage>
        <taxon>Bacteria</taxon>
        <taxon>Pseudomonadati</taxon>
        <taxon>Pseudomonadota</taxon>
        <taxon>Alphaproteobacteria</taxon>
        <taxon>Sphingomonadales</taxon>
        <taxon>Sphingomonadaceae</taxon>
        <taxon>Novosphingobium</taxon>
    </lineage>
</organism>
<comment type="similarity">
    <text evidence="1">Belongs to the ParB family.</text>
</comment>
<reference evidence="4 5" key="1">
    <citation type="journal article" date="2012" name="J. Bacteriol.">
        <title>Draft Genome Sequence of Novosphingobium nitrogenifigens Y88T.</title>
        <authorList>
            <person name="Strabala T.J."/>
            <person name="Macdonald L."/>
            <person name="Liu V."/>
            <person name="Smit A.M."/>
        </authorList>
    </citation>
    <scope>NUCLEOTIDE SEQUENCE [LARGE SCALE GENOMIC DNA]</scope>
    <source>
        <strain evidence="4 5">DSM 19370</strain>
    </source>
</reference>
<evidence type="ECO:0000313" key="5">
    <source>
        <dbReference type="Proteomes" id="UP000004728"/>
    </source>
</evidence>
<proteinExistence type="inferred from homology"/>
<gene>
    <name evidence="4" type="ORF">Y88_0417</name>
</gene>
<dbReference type="Gene3D" id="3.90.1530.30">
    <property type="match status" value="1"/>
</dbReference>
<dbReference type="SUPFAM" id="SSF110849">
    <property type="entry name" value="ParB/Sulfiredoxin"/>
    <property type="match status" value="1"/>
</dbReference>
<comment type="caution">
    <text evidence="4">The sequence shown here is derived from an EMBL/GenBank/DDBJ whole genome shotgun (WGS) entry which is preliminary data.</text>
</comment>
<dbReference type="SMART" id="SM00470">
    <property type="entry name" value="ParB"/>
    <property type="match status" value="1"/>
</dbReference>
<feature type="region of interest" description="Disordered" evidence="2">
    <location>
        <begin position="379"/>
        <end position="401"/>
    </location>
</feature>
<dbReference type="EMBL" id="AEWJ01000042">
    <property type="protein sequence ID" value="EGD58363.1"/>
    <property type="molecule type" value="Genomic_DNA"/>
</dbReference>
<dbReference type="GO" id="GO:0005694">
    <property type="term" value="C:chromosome"/>
    <property type="evidence" value="ECO:0007669"/>
    <property type="project" value="TreeGrafter"/>
</dbReference>
<name>F1ZAK0_9SPHN</name>
<dbReference type="eggNOG" id="COG1475">
    <property type="taxonomic scope" value="Bacteria"/>
</dbReference>
<dbReference type="InterPro" id="IPR004437">
    <property type="entry name" value="ParB/RepB/Spo0J"/>
</dbReference>
<evidence type="ECO:0000256" key="1">
    <source>
        <dbReference type="ARBA" id="ARBA00006295"/>
    </source>
</evidence>
<evidence type="ECO:0000259" key="3">
    <source>
        <dbReference type="SMART" id="SM00470"/>
    </source>
</evidence>
<accession>F1ZAK0</accession>
<dbReference type="HOGENOM" id="CLU_019174_1_1_5"/>
<dbReference type="Proteomes" id="UP000004728">
    <property type="component" value="Unassembled WGS sequence"/>
</dbReference>
<feature type="domain" description="ParB-like N-terminal" evidence="3">
    <location>
        <begin position="1"/>
        <end position="91"/>
    </location>
</feature>
<dbReference type="GO" id="GO:0003677">
    <property type="term" value="F:DNA binding"/>
    <property type="evidence" value="ECO:0007669"/>
    <property type="project" value="InterPro"/>
</dbReference>
<dbReference type="STRING" id="983920.Y88_0417"/>
<feature type="compositionally biased region" description="Basic and acidic residues" evidence="2">
    <location>
        <begin position="379"/>
        <end position="389"/>
    </location>
</feature>
<dbReference type="CDD" id="cd16406">
    <property type="entry name" value="ParB_N_like"/>
    <property type="match status" value="1"/>
</dbReference>